<keyword evidence="5" id="KW-1185">Reference proteome</keyword>
<dbReference type="CDD" id="cd05930">
    <property type="entry name" value="A_NRPS"/>
    <property type="match status" value="1"/>
</dbReference>
<dbReference type="InterPro" id="IPR036736">
    <property type="entry name" value="ACP-like_sf"/>
</dbReference>
<dbReference type="Gene3D" id="1.10.1200.10">
    <property type="entry name" value="ACP-like"/>
    <property type="match status" value="1"/>
</dbReference>
<dbReference type="Pfam" id="PF13193">
    <property type="entry name" value="AMP-binding_C"/>
    <property type="match status" value="1"/>
</dbReference>
<gene>
    <name evidence="4" type="ORF">E5J99_13685</name>
</gene>
<organism evidence="4 5">
    <name type="scientific">Hymenobacter elongatus</name>
    <dbReference type="NCBI Taxonomy" id="877208"/>
    <lineage>
        <taxon>Bacteria</taxon>
        <taxon>Pseudomonadati</taxon>
        <taxon>Bacteroidota</taxon>
        <taxon>Cytophagia</taxon>
        <taxon>Cytophagales</taxon>
        <taxon>Hymenobacteraceae</taxon>
        <taxon>Hymenobacter</taxon>
    </lineage>
</organism>
<dbReference type="GO" id="GO:0031177">
    <property type="term" value="F:phosphopantetheine binding"/>
    <property type="evidence" value="ECO:0007669"/>
    <property type="project" value="TreeGrafter"/>
</dbReference>
<comment type="caution">
    <text evidence="4">The sequence shown here is derived from an EMBL/GenBank/DDBJ whole genome shotgun (WGS) entry which is preliminary data.</text>
</comment>
<name>A0A4Z0PJL9_9BACT</name>
<dbReference type="NCBIfam" id="TIGR01733">
    <property type="entry name" value="AA-adenyl-dom"/>
    <property type="match status" value="1"/>
</dbReference>
<evidence type="ECO:0000313" key="5">
    <source>
        <dbReference type="Proteomes" id="UP000297739"/>
    </source>
</evidence>
<dbReference type="Gene3D" id="2.30.38.10">
    <property type="entry name" value="Luciferase, Domain 3"/>
    <property type="match status" value="1"/>
</dbReference>
<dbReference type="InterPro" id="IPR045851">
    <property type="entry name" value="AMP-bd_C_sf"/>
</dbReference>
<dbReference type="GO" id="GO:0003824">
    <property type="term" value="F:catalytic activity"/>
    <property type="evidence" value="ECO:0007669"/>
    <property type="project" value="InterPro"/>
</dbReference>
<dbReference type="OrthoDB" id="4317020at2"/>
<dbReference type="InterPro" id="IPR023213">
    <property type="entry name" value="CAT-like_dom_sf"/>
</dbReference>
<dbReference type="FunFam" id="3.40.50.12780:FF:000012">
    <property type="entry name" value="Non-ribosomal peptide synthetase"/>
    <property type="match status" value="1"/>
</dbReference>
<feature type="domain" description="Carrier" evidence="3">
    <location>
        <begin position="793"/>
        <end position="867"/>
    </location>
</feature>
<dbReference type="FunFam" id="3.30.300.30:FF:000010">
    <property type="entry name" value="Enterobactin synthetase component F"/>
    <property type="match status" value="1"/>
</dbReference>
<dbReference type="InterPro" id="IPR010071">
    <property type="entry name" value="AA_adenyl_dom"/>
</dbReference>
<dbReference type="InterPro" id="IPR009081">
    <property type="entry name" value="PP-bd_ACP"/>
</dbReference>
<proteinExistence type="predicted"/>
<dbReference type="InterPro" id="IPR025110">
    <property type="entry name" value="AMP-bd_C"/>
</dbReference>
<dbReference type="InterPro" id="IPR000873">
    <property type="entry name" value="AMP-dep_synth/lig_dom"/>
</dbReference>
<keyword evidence="1" id="KW-0596">Phosphopantetheine</keyword>
<dbReference type="RefSeq" id="WP_135498377.1">
    <property type="nucleotide sequence ID" value="NZ_SRLD01000026.1"/>
</dbReference>
<dbReference type="Gene3D" id="3.30.559.10">
    <property type="entry name" value="Chloramphenicol acetyltransferase-like domain"/>
    <property type="match status" value="2"/>
</dbReference>
<dbReference type="FunFam" id="2.30.38.10:FF:000001">
    <property type="entry name" value="Non-ribosomal peptide synthetase PvdI"/>
    <property type="match status" value="1"/>
</dbReference>
<dbReference type="SUPFAM" id="SSF52777">
    <property type="entry name" value="CoA-dependent acyltransferases"/>
    <property type="match status" value="5"/>
</dbReference>
<evidence type="ECO:0000256" key="1">
    <source>
        <dbReference type="ARBA" id="ARBA00022450"/>
    </source>
</evidence>
<protein>
    <submittedName>
        <fullName evidence="4">Amino acid adenylation domain-containing protein</fullName>
    </submittedName>
</protein>
<dbReference type="GO" id="GO:0005737">
    <property type="term" value="C:cytoplasm"/>
    <property type="evidence" value="ECO:0007669"/>
    <property type="project" value="TreeGrafter"/>
</dbReference>
<evidence type="ECO:0000313" key="4">
    <source>
        <dbReference type="EMBL" id="TGE15082.1"/>
    </source>
</evidence>
<dbReference type="EMBL" id="SRLD01000026">
    <property type="protein sequence ID" value="TGE15082.1"/>
    <property type="molecule type" value="Genomic_DNA"/>
</dbReference>
<dbReference type="PROSITE" id="PS00455">
    <property type="entry name" value="AMP_BINDING"/>
    <property type="match status" value="1"/>
</dbReference>
<dbReference type="GO" id="GO:0043041">
    <property type="term" value="P:amino acid activation for nonribosomal peptide biosynthetic process"/>
    <property type="evidence" value="ECO:0007669"/>
    <property type="project" value="TreeGrafter"/>
</dbReference>
<dbReference type="PANTHER" id="PTHR45527:SF1">
    <property type="entry name" value="FATTY ACID SYNTHASE"/>
    <property type="match status" value="1"/>
</dbReference>
<dbReference type="Pfam" id="PF00550">
    <property type="entry name" value="PP-binding"/>
    <property type="match status" value="1"/>
</dbReference>
<dbReference type="Gene3D" id="3.30.300.30">
    <property type="match status" value="1"/>
</dbReference>
<dbReference type="InterPro" id="IPR020845">
    <property type="entry name" value="AMP-binding_CS"/>
</dbReference>
<keyword evidence="2" id="KW-0597">Phosphoprotein</keyword>
<dbReference type="PANTHER" id="PTHR45527">
    <property type="entry name" value="NONRIBOSOMAL PEPTIDE SYNTHETASE"/>
    <property type="match status" value="1"/>
</dbReference>
<dbReference type="Gene3D" id="3.30.559.30">
    <property type="entry name" value="Nonribosomal peptide synthetase, condensation domain"/>
    <property type="match status" value="3"/>
</dbReference>
<evidence type="ECO:0000259" key="3">
    <source>
        <dbReference type="PROSITE" id="PS50075"/>
    </source>
</evidence>
<dbReference type="GO" id="GO:0044550">
    <property type="term" value="P:secondary metabolite biosynthetic process"/>
    <property type="evidence" value="ECO:0007669"/>
    <property type="project" value="UniProtKB-ARBA"/>
</dbReference>
<dbReference type="SUPFAM" id="SSF56801">
    <property type="entry name" value="Acetyl-CoA synthetase-like"/>
    <property type="match status" value="1"/>
</dbReference>
<accession>A0A4Z0PJL9</accession>
<sequence length="1753" mass="192790">MKPDLKDCVGVSAQQTHQYWQNQLAGELPVLDFPADKAAAEKAPDIAFHYFSIDVLLTQALREYSQQNQGTLFTGVVALVTTLLHWYTRQQDIIVTTSFRTGDADESASFSGLPLRTPVRPSEGFATVLERANEAVAQAARHRDFSLETVAAALALTSDIVARCLLGVQLVYQSETSSRPAAAAATGAGSAALIVRVQEGAELAFALEYDATRYSATLMAQFGRHCQQLLGAVLTTPAQPISRAELLSAPEKHQLLQAFNASGIAFPETGQTIVELFENQVRQHPDKVALVFEGQELTYQALNERADQLARRMLALVPVAEASEQNRLVAICLERGFNVYVAMLASLKSGAGYVPLDPHYPEERVAFMLRDTQVGLVLTETSMLAAKPYLAGEGRQLLVLNAADTETAATAPLALPRRVAGSDVAYVIYTSGSTGLPKGVLIEHDQIAATLLHMRHYYGLSAADTCVYYRSYCFDGSIEETLLPIISGARVIIVPTNTDEDLVAYLYRIIEQYQVTKINTPPAFLHLFLDRIENGAALHSLRHLVSGGDVLNKSLLGRLHASLTARVHNTYGPTENTIDSTVFEVDRAAHYHTIPIGKPTANSSCYILNEYLQPVPLGVVGELCVGGTGVGRGYLNRPELTADRFIANPFATVADLGYANERLYKTGDLARWLPDGNIEFLGRIDNQVKIRGFRIELEEIESMLLKHPEIDSAVVVVKQFENSKELVAYLVSKVPQSADALRGYLKTSMPDYMVPSYFVQLAQMPISTTGKVNKGALPDPKTAALASSQQHIGARNSREAKLIAIWKEVLNRDTIGVKDNFIDMGGTSLSAIQVILKLRTDGYKIATRDFLENLVLEEQAAVLNDDAAQAVEPAKQNQTITLSPAQQALLQQPTAQHPALVLQARTLLSETMLTQVLEKLLNHHDVLRAALVQTNGQWQLEIPPTAQPAVAYFDHQAVSVAAAAEHERQVLADAREEELGQGIPAVKFLVFRRADADRVGIVAHAALLDAAAWQVLVADLATLFAQAEKNSPLVLPSKANAFQCWTEELAACPTSRASEEELAFWHATATATAGTRQATTAAATRQVRFALNRISKTALATANQAFATTSSELMLAAFLRALRTELRLKSVAVEVVASAREEASGVTAENPDSVGNFSVHYPLWLSLADFSTWDTALPYMRHQVEKVPGKGAGYATSAVAKHAPTSQLPFHFAYQEATFEASLAASPFRAAQYEAGSVAEQPHGLGLAATLLDDELQVVLHYAADQYTEQVMDAIRLSFEAEVHAAIAYGAARVAAQGPLFPISYNQQYFFRSGDIDQSRGVLPEFVFPTASVELFQSLCTQFLSALDMLRVRFERHHGEIFQRIAPAHTVAPDVRRHLVPDASSAAATEAVFQRELHQPFQFADAQFVRFVVVHDAQVARCQIVIHHAVTDGASNQLLIQLIQSLLRGQVEQLQTFVQTAPRYQDYIQWQSRFMRSATARQQLAYWTNNLAGFEKTTPLVATDGGEEQFEYLFRVSQLIQGDSHERILAFCKAYEIDLSSFFLTAFALTLYARNGAEETIVDIFSNGRDQLIPGIAVPQLVGVIANKLPIKLRLSEQMSFGEVCKQVMEVYYEGRLHQQIPYIEMEKALLATTRQVLGDFVQVRFNYFDYSAFSFQNGTEGFTQQPKEVKLIGNNAAVLSNYRLILDCKAYQDTVKLEWKYPCTEQFEGWEDSILPIVRLITENTQAPLARLATSTAETPLESADDMVTMTI</sequence>
<dbReference type="FunFam" id="3.40.50.980:FF:000001">
    <property type="entry name" value="Non-ribosomal peptide synthetase"/>
    <property type="match status" value="1"/>
</dbReference>
<evidence type="ECO:0000256" key="2">
    <source>
        <dbReference type="ARBA" id="ARBA00022553"/>
    </source>
</evidence>
<dbReference type="SUPFAM" id="SSF47336">
    <property type="entry name" value="ACP-like"/>
    <property type="match status" value="1"/>
</dbReference>
<dbReference type="Proteomes" id="UP000297739">
    <property type="component" value="Unassembled WGS sequence"/>
</dbReference>
<dbReference type="Gene3D" id="3.40.50.980">
    <property type="match status" value="2"/>
</dbReference>
<dbReference type="PROSITE" id="PS50075">
    <property type="entry name" value="CARRIER"/>
    <property type="match status" value="1"/>
</dbReference>
<dbReference type="Pfam" id="PF00668">
    <property type="entry name" value="Condensation"/>
    <property type="match status" value="3"/>
</dbReference>
<reference evidence="4 5" key="1">
    <citation type="submission" date="2019-04" db="EMBL/GenBank/DDBJ databases">
        <authorList>
            <person name="Feng G."/>
            <person name="Zhang J."/>
            <person name="Zhu H."/>
        </authorList>
    </citation>
    <scope>NUCLEOTIDE SEQUENCE [LARGE SCALE GENOMIC DNA]</scope>
    <source>
        <strain evidence="4 5">JCM 17223</strain>
    </source>
</reference>
<dbReference type="InterPro" id="IPR001242">
    <property type="entry name" value="Condensation_dom"/>
</dbReference>
<dbReference type="Pfam" id="PF00501">
    <property type="entry name" value="AMP-binding"/>
    <property type="match status" value="1"/>
</dbReference>